<keyword evidence="2" id="KW-0597">Phosphoprotein</keyword>
<keyword evidence="3" id="KW-0808">Transferase</keyword>
<dbReference type="InterPro" id="IPR010624">
    <property type="entry name" value="KaiC_dom"/>
</dbReference>
<dbReference type="InterPro" id="IPR030665">
    <property type="entry name" value="KaiC"/>
</dbReference>
<dbReference type="RefSeq" id="WP_076958972.1">
    <property type="nucleotide sequence ID" value="NZ_MLCO01000205.1"/>
</dbReference>
<dbReference type="InterPro" id="IPR051347">
    <property type="entry name" value="Circadian_clock_KaiC-rel"/>
</dbReference>
<dbReference type="Pfam" id="PF06745">
    <property type="entry name" value="ATPase"/>
    <property type="match status" value="2"/>
</dbReference>
<dbReference type="PANTHER" id="PTHR42926:SF1">
    <property type="entry name" value="CIRCADIAN CLOCK OSCILLATOR PROTEIN KAIC 1"/>
    <property type="match status" value="1"/>
</dbReference>
<accession>A0A1V2GYZ7</accession>
<dbReference type="PROSITE" id="PS51146">
    <property type="entry name" value="KAIC"/>
    <property type="match status" value="2"/>
</dbReference>
<dbReference type="SMART" id="SM00382">
    <property type="entry name" value="AAA"/>
    <property type="match status" value="2"/>
</dbReference>
<evidence type="ECO:0000256" key="1">
    <source>
        <dbReference type="ARBA" id="ARBA00012513"/>
    </source>
</evidence>
<dbReference type="EMBL" id="MLCO01000205">
    <property type="protein sequence ID" value="ONG50087.1"/>
    <property type="molecule type" value="Genomic_DNA"/>
</dbReference>
<dbReference type="Gene3D" id="3.40.50.300">
    <property type="entry name" value="P-loop containing nucleotide triphosphate hydrolases"/>
    <property type="match status" value="2"/>
</dbReference>
<evidence type="ECO:0000313" key="9">
    <source>
        <dbReference type="Proteomes" id="UP000188879"/>
    </source>
</evidence>
<dbReference type="GO" id="GO:0004674">
    <property type="term" value="F:protein serine/threonine kinase activity"/>
    <property type="evidence" value="ECO:0007669"/>
    <property type="project" value="UniProtKB-KW"/>
</dbReference>
<proteinExistence type="predicted"/>
<keyword evidence="4" id="KW-0677">Repeat</keyword>
<evidence type="ECO:0000256" key="4">
    <source>
        <dbReference type="ARBA" id="ARBA00022737"/>
    </source>
</evidence>
<dbReference type="InterPro" id="IPR027417">
    <property type="entry name" value="P-loop_NTPase"/>
</dbReference>
<dbReference type="InterPro" id="IPR003593">
    <property type="entry name" value="AAA+_ATPase"/>
</dbReference>
<keyword evidence="9" id="KW-1185">Reference proteome</keyword>
<dbReference type="SUPFAM" id="SSF52540">
    <property type="entry name" value="P-loop containing nucleoside triphosphate hydrolases"/>
    <property type="match status" value="2"/>
</dbReference>
<keyword evidence="6" id="KW-0378">Hydrolase</keyword>
<dbReference type="OrthoDB" id="9787927at2"/>
<reference evidence="8 9" key="1">
    <citation type="submission" date="2016-10" db="EMBL/GenBank/DDBJ databases">
        <title>Draft Genome sequence of Roseomonas sp. strain M3.</title>
        <authorList>
            <person name="Subhash Y."/>
            <person name="Lee S."/>
        </authorList>
    </citation>
    <scope>NUCLEOTIDE SEQUENCE [LARGE SCALE GENOMIC DNA]</scope>
    <source>
        <strain evidence="8 9">M3</strain>
    </source>
</reference>
<evidence type="ECO:0000256" key="5">
    <source>
        <dbReference type="ARBA" id="ARBA00022777"/>
    </source>
</evidence>
<sequence length="480" mass="52269">MEHLPRLQSGIEGLDTLLKGGLVAGASYMIQGRPGSGKTILANQIAFHHAAQGGRVLFATLLSESHERLLQFLSTLRFFDRRRVGNEIQYVSAFDTLESEGLDEVVKLLRREIGRQKASVLVVDGVLNARSRAGSSLDTKKFIAELQGHAAFAGCTVLFLTSARLDDSSPEHTMVDGVIEMSEELTGVRASRRLHLRKTRGSGAVPGLHEMEITEAGIVVYPRLESLLGQSQAEIDPTRAPITSGVADLDAMVGGGLQQGSITLVIGPSGSGKTTLGLHFAAQATPEEPALIFGFYETEPRIRRKGGALGLPLAAKLDSGALHMAWQPTTERMLDPLGYRLLDEVKRSGARRVLIDSLGGMARASTNPQRHVEFFTALLQELRMMGVTAMATWEIRDLFDASAQAPALELSSLFDNLLVLRFTEVRSELRRVLSVVKVRDWPYEASLRELMITPTGLRLNRHFENVNTVHLGANAPQPGG</sequence>
<dbReference type="Proteomes" id="UP000188879">
    <property type="component" value="Unassembled WGS sequence"/>
</dbReference>
<keyword evidence="5 8" id="KW-0418">Kinase</keyword>
<dbReference type="EC" id="2.7.11.1" evidence="1"/>
<evidence type="ECO:0000256" key="2">
    <source>
        <dbReference type="ARBA" id="ARBA00022553"/>
    </source>
</evidence>
<organism evidence="8 9">
    <name type="scientific">Teichococcus deserti</name>
    <dbReference type="NCBI Taxonomy" id="1817963"/>
    <lineage>
        <taxon>Bacteria</taxon>
        <taxon>Pseudomonadati</taxon>
        <taxon>Pseudomonadota</taxon>
        <taxon>Alphaproteobacteria</taxon>
        <taxon>Acetobacterales</taxon>
        <taxon>Roseomonadaceae</taxon>
        <taxon>Roseomonas</taxon>
    </lineage>
</organism>
<gene>
    <name evidence="8" type="ORF">BKE38_19465</name>
</gene>
<evidence type="ECO:0000256" key="3">
    <source>
        <dbReference type="ARBA" id="ARBA00022679"/>
    </source>
</evidence>
<evidence type="ECO:0000313" key="8">
    <source>
        <dbReference type="EMBL" id="ONG50087.1"/>
    </source>
</evidence>
<evidence type="ECO:0000259" key="7">
    <source>
        <dbReference type="PROSITE" id="PS51146"/>
    </source>
</evidence>
<keyword evidence="8" id="KW-0723">Serine/threonine-protein kinase</keyword>
<dbReference type="GO" id="GO:0016787">
    <property type="term" value="F:hydrolase activity"/>
    <property type="evidence" value="ECO:0007669"/>
    <property type="project" value="UniProtKB-KW"/>
</dbReference>
<dbReference type="AlphaFoldDB" id="A0A1V2GYZ7"/>
<dbReference type="PIRSF" id="PIRSF039117">
    <property type="entry name" value="KaiC"/>
    <property type="match status" value="1"/>
</dbReference>
<feature type="domain" description="KaiC" evidence="7">
    <location>
        <begin position="5"/>
        <end position="234"/>
    </location>
</feature>
<name>A0A1V2GYZ7_9PROT</name>
<evidence type="ECO:0000256" key="6">
    <source>
        <dbReference type="ARBA" id="ARBA00022801"/>
    </source>
</evidence>
<protein>
    <recommendedName>
        <fullName evidence="1">non-specific serine/threonine protein kinase</fullName>
        <ecNumber evidence="1">2.7.11.1</ecNumber>
    </recommendedName>
</protein>
<feature type="domain" description="KaiC" evidence="7">
    <location>
        <begin position="240"/>
        <end position="473"/>
    </location>
</feature>
<dbReference type="InterPro" id="IPR014774">
    <property type="entry name" value="KaiC-like_dom"/>
</dbReference>
<dbReference type="GO" id="GO:0005524">
    <property type="term" value="F:ATP binding"/>
    <property type="evidence" value="ECO:0007669"/>
    <property type="project" value="InterPro"/>
</dbReference>
<comment type="caution">
    <text evidence="8">The sequence shown here is derived from an EMBL/GenBank/DDBJ whole genome shotgun (WGS) entry which is preliminary data.</text>
</comment>
<dbReference type="PANTHER" id="PTHR42926">
    <property type="match status" value="1"/>
</dbReference>